<organism evidence="3">
    <name type="scientific">Noctiluca scintillans</name>
    <name type="common">Sea sparkle</name>
    <name type="synonym">Red tide dinoflagellate</name>
    <dbReference type="NCBI Taxonomy" id="2966"/>
    <lineage>
        <taxon>Eukaryota</taxon>
        <taxon>Sar</taxon>
        <taxon>Alveolata</taxon>
        <taxon>Dinophyceae</taxon>
        <taxon>Noctilucales</taxon>
        <taxon>Noctilucaceae</taxon>
        <taxon>Noctiluca</taxon>
    </lineage>
</organism>
<keyword evidence="2" id="KW-0732">Signal</keyword>
<evidence type="ECO:0008006" key="4">
    <source>
        <dbReference type="Google" id="ProtNLM"/>
    </source>
</evidence>
<evidence type="ECO:0000313" key="3">
    <source>
        <dbReference type="EMBL" id="CAD8871926.1"/>
    </source>
</evidence>
<feature type="signal peptide" evidence="2">
    <location>
        <begin position="1"/>
        <end position="18"/>
    </location>
</feature>
<dbReference type="EMBL" id="HBFQ01065214">
    <property type="protein sequence ID" value="CAD8871926.1"/>
    <property type="molecule type" value="Transcribed_RNA"/>
</dbReference>
<evidence type="ECO:0000256" key="2">
    <source>
        <dbReference type="SAM" id="SignalP"/>
    </source>
</evidence>
<feature type="compositionally biased region" description="Basic and acidic residues" evidence="1">
    <location>
        <begin position="44"/>
        <end position="53"/>
    </location>
</feature>
<feature type="compositionally biased region" description="Polar residues" evidence="1">
    <location>
        <begin position="72"/>
        <end position="85"/>
    </location>
</feature>
<feature type="region of interest" description="Disordered" evidence="1">
    <location>
        <begin position="44"/>
        <end position="94"/>
    </location>
</feature>
<feature type="chain" id="PRO_5031320227" description="Transmembrane protein" evidence="2">
    <location>
        <begin position="19"/>
        <end position="214"/>
    </location>
</feature>
<protein>
    <recommendedName>
        <fullName evidence="4">Transmembrane protein</fullName>
    </recommendedName>
</protein>
<sequence>MFAVLLALGLLAGSPAAASDLPLHVGGSISGPDAAVVRDAVLHDESASPDKGDSSQPESSPVSEHVVDISRPTRSAKSMSVQVSSEVVHGRRNQRLRSDSASQLLPEVVKTVCFTVYHCLVACSSHTSGLSLVPFGVAALLFVIYKKFFVAKRGKGASSRVPLSGFINKATKMDQHRLRAQADMAKKAAAAGWCLDEERRRARHDFTSHGRSNW</sequence>
<name>A0A7S1FJA8_NOCSC</name>
<reference evidence="3" key="1">
    <citation type="submission" date="2021-01" db="EMBL/GenBank/DDBJ databases">
        <authorList>
            <person name="Corre E."/>
            <person name="Pelletier E."/>
            <person name="Niang G."/>
            <person name="Scheremetjew M."/>
            <person name="Finn R."/>
            <person name="Kale V."/>
            <person name="Holt S."/>
            <person name="Cochrane G."/>
            <person name="Meng A."/>
            <person name="Brown T."/>
            <person name="Cohen L."/>
        </authorList>
    </citation>
    <scope>NUCLEOTIDE SEQUENCE</scope>
</reference>
<dbReference type="AlphaFoldDB" id="A0A7S1FJA8"/>
<evidence type="ECO:0000256" key="1">
    <source>
        <dbReference type="SAM" id="MobiDB-lite"/>
    </source>
</evidence>
<gene>
    <name evidence="3" type="ORF">NSCI0253_LOCUS46283</name>
</gene>
<proteinExistence type="predicted"/>
<accession>A0A7S1FJA8</accession>